<dbReference type="EMBL" id="JAUSVL010000001">
    <property type="protein sequence ID" value="MDQ0288457.1"/>
    <property type="molecule type" value="Genomic_DNA"/>
</dbReference>
<proteinExistence type="predicted"/>
<dbReference type="SUPFAM" id="SSF51658">
    <property type="entry name" value="Xylose isomerase-like"/>
    <property type="match status" value="1"/>
</dbReference>
<dbReference type="InterPro" id="IPR036237">
    <property type="entry name" value="Xyl_isomerase-like_sf"/>
</dbReference>
<dbReference type="PANTHER" id="PTHR12110:SF53">
    <property type="entry name" value="BLR5974 PROTEIN"/>
    <property type="match status" value="1"/>
</dbReference>
<accession>A0AAE3VDE0</accession>
<dbReference type="PANTHER" id="PTHR12110">
    <property type="entry name" value="HYDROXYPYRUVATE ISOMERASE"/>
    <property type="match status" value="1"/>
</dbReference>
<dbReference type="RefSeq" id="WP_307259786.1">
    <property type="nucleotide sequence ID" value="NZ_JAUSVL010000001.1"/>
</dbReference>
<evidence type="ECO:0000313" key="3">
    <source>
        <dbReference type="Proteomes" id="UP001238163"/>
    </source>
</evidence>
<organism evidence="2 3">
    <name type="scientific">Oligosphaera ethanolica</name>
    <dbReference type="NCBI Taxonomy" id="760260"/>
    <lineage>
        <taxon>Bacteria</taxon>
        <taxon>Pseudomonadati</taxon>
        <taxon>Lentisphaerota</taxon>
        <taxon>Oligosphaeria</taxon>
        <taxon>Oligosphaerales</taxon>
        <taxon>Oligosphaeraceae</taxon>
        <taxon>Oligosphaera</taxon>
    </lineage>
</organism>
<evidence type="ECO:0000259" key="1">
    <source>
        <dbReference type="Pfam" id="PF01261"/>
    </source>
</evidence>
<dbReference type="InterPro" id="IPR050312">
    <property type="entry name" value="IolE/XylAMocC-like"/>
</dbReference>
<sequence length="293" mass="31555">MNVGVSTYSFSRLIRSGEMTQSAVVAKTKEMSFDSVEICGIQADAGVSETDYARRLRDEAAALNLPIASYTFGANLLGANDHYDPQAEIARVKQQVDIAALLGAPLLRHDAFASFPADYQGLRGFYAVLPVLADSCREITCYAADKGIVTTVENHGHICQDSLRMEALVTAVNHANFGLTIDIGNFVGVDDDPAVAVGRLAPYARHCHAKDNHLKPGTEIFPGRGWRLSRGGNWRRSAIIGHGNVPVAQCVRILAAKGYAGALSIEYEGIEDVLMGISMGQENLRRYIAMAAG</sequence>
<keyword evidence="3" id="KW-1185">Reference proteome</keyword>
<dbReference type="InterPro" id="IPR013022">
    <property type="entry name" value="Xyl_isomerase-like_TIM-brl"/>
</dbReference>
<dbReference type="GO" id="GO:0016853">
    <property type="term" value="F:isomerase activity"/>
    <property type="evidence" value="ECO:0007669"/>
    <property type="project" value="UniProtKB-KW"/>
</dbReference>
<feature type="domain" description="Xylose isomerase-like TIM barrel" evidence="1">
    <location>
        <begin position="26"/>
        <end position="269"/>
    </location>
</feature>
<gene>
    <name evidence="2" type="ORF">J3R75_000564</name>
</gene>
<name>A0AAE3VDE0_9BACT</name>
<dbReference type="Pfam" id="PF01261">
    <property type="entry name" value="AP_endonuc_2"/>
    <property type="match status" value="1"/>
</dbReference>
<dbReference type="Gene3D" id="3.20.20.150">
    <property type="entry name" value="Divalent-metal-dependent TIM barrel enzymes"/>
    <property type="match status" value="1"/>
</dbReference>
<keyword evidence="2" id="KW-0413">Isomerase</keyword>
<dbReference type="Proteomes" id="UP001238163">
    <property type="component" value="Unassembled WGS sequence"/>
</dbReference>
<evidence type="ECO:0000313" key="2">
    <source>
        <dbReference type="EMBL" id="MDQ0288457.1"/>
    </source>
</evidence>
<dbReference type="AlphaFoldDB" id="A0AAE3VDE0"/>
<reference evidence="2" key="1">
    <citation type="submission" date="2023-07" db="EMBL/GenBank/DDBJ databases">
        <title>Genomic Encyclopedia of Type Strains, Phase IV (KMG-IV): sequencing the most valuable type-strain genomes for metagenomic binning, comparative biology and taxonomic classification.</title>
        <authorList>
            <person name="Goeker M."/>
        </authorList>
    </citation>
    <scope>NUCLEOTIDE SEQUENCE</scope>
    <source>
        <strain evidence="2">DSM 24202</strain>
    </source>
</reference>
<comment type="caution">
    <text evidence="2">The sequence shown here is derived from an EMBL/GenBank/DDBJ whole genome shotgun (WGS) entry which is preliminary data.</text>
</comment>
<protein>
    <submittedName>
        <fullName evidence="2">Sugar phosphate isomerase/epimerase</fullName>
    </submittedName>
</protein>